<evidence type="ECO:0000313" key="2">
    <source>
        <dbReference type="Proteomes" id="UP000494170"/>
    </source>
</evidence>
<dbReference type="EMBL" id="CABVPY010000018">
    <property type="protein sequence ID" value="VWB70187.1"/>
    <property type="molecule type" value="Genomic_DNA"/>
</dbReference>
<dbReference type="Proteomes" id="UP000494170">
    <property type="component" value="Unassembled WGS sequence"/>
</dbReference>
<sequence>MSKNALRYPESAIAGGVFGTARVRGMVADTAARLTSEDAVALEPTIARLISSTPAAVAATPLQRMQALGRLPAGRMNKTEAAYAELLAARVHVGEILEFKFESVKLRLADRTWYTPDFALVLADGTREIHEVKGHWTDDARVKIKVAAELYPYDRFIAVRRVKGEWIREVF</sequence>
<name>A0A6P2LFQ1_BURL3</name>
<evidence type="ECO:0000313" key="1">
    <source>
        <dbReference type="EMBL" id="VWB70187.1"/>
    </source>
</evidence>
<evidence type="ECO:0008006" key="3">
    <source>
        <dbReference type="Google" id="ProtNLM"/>
    </source>
</evidence>
<organism evidence="1 2">
    <name type="scientific">Burkholderia lata (strain ATCC 17760 / DSM 23089 / LMG 22485 / NCIMB 9086 / R18194 / 383)</name>
    <dbReference type="NCBI Taxonomy" id="482957"/>
    <lineage>
        <taxon>Bacteria</taxon>
        <taxon>Pseudomonadati</taxon>
        <taxon>Pseudomonadota</taxon>
        <taxon>Betaproteobacteria</taxon>
        <taxon>Burkholderiales</taxon>
        <taxon>Burkholderiaceae</taxon>
        <taxon>Burkholderia</taxon>
        <taxon>Burkholderia cepacia complex</taxon>
    </lineage>
</organism>
<accession>A0A6P2LFQ1</accession>
<dbReference type="RefSeq" id="WP_254601556.1">
    <property type="nucleotide sequence ID" value="NZ_CABVPY010000018.1"/>
</dbReference>
<reference evidence="1 2" key="1">
    <citation type="submission" date="2019-09" db="EMBL/GenBank/DDBJ databases">
        <authorList>
            <person name="Depoorter E."/>
        </authorList>
    </citation>
    <scope>NUCLEOTIDE SEQUENCE [LARGE SCALE GENOMIC DNA]</scope>
    <source>
        <strain evidence="1">LMG 6863</strain>
    </source>
</reference>
<gene>
    <name evidence="1" type="ORF">BLA6863_03290</name>
</gene>
<protein>
    <recommendedName>
        <fullName evidence="3">DUF1064 domain-containing protein</fullName>
    </recommendedName>
</protein>
<dbReference type="Gene3D" id="3.40.91.30">
    <property type="match status" value="1"/>
</dbReference>
<proteinExistence type="predicted"/>
<dbReference type="AlphaFoldDB" id="A0A6P2LFQ1"/>